<evidence type="ECO:0000256" key="3">
    <source>
        <dbReference type="ARBA" id="ARBA00023002"/>
    </source>
</evidence>
<feature type="binding site" evidence="5">
    <location>
        <begin position="104"/>
        <end position="107"/>
    </location>
    <ligand>
        <name>NADP(+)</name>
        <dbReference type="ChEBI" id="CHEBI:58349"/>
    </ligand>
</feature>
<keyword evidence="4 5" id="KW-0413">Isomerase</keyword>
<organism evidence="7 8">
    <name type="scientific">Micavibrio aeruginosavorus</name>
    <dbReference type="NCBI Taxonomy" id="349221"/>
    <lineage>
        <taxon>Bacteria</taxon>
        <taxon>Pseudomonadati</taxon>
        <taxon>Bdellovibrionota</taxon>
        <taxon>Bdellovibrionia</taxon>
        <taxon>Bdellovibrionales</taxon>
        <taxon>Pseudobdellovibrionaceae</taxon>
        <taxon>Micavibrio</taxon>
    </lineage>
</organism>
<gene>
    <name evidence="5" type="primary">fcl</name>
    <name evidence="7" type="ORF">HYS17_03895</name>
</gene>
<comment type="catalytic activity">
    <reaction evidence="5">
        <text>GDP-beta-L-fucose + NADP(+) = GDP-4-dehydro-alpha-D-rhamnose + NADPH + H(+)</text>
        <dbReference type="Rhea" id="RHEA:18885"/>
        <dbReference type="ChEBI" id="CHEBI:15378"/>
        <dbReference type="ChEBI" id="CHEBI:57273"/>
        <dbReference type="ChEBI" id="CHEBI:57783"/>
        <dbReference type="ChEBI" id="CHEBI:57964"/>
        <dbReference type="ChEBI" id="CHEBI:58349"/>
        <dbReference type="EC" id="1.1.1.271"/>
    </reaction>
</comment>
<dbReference type="AlphaFoldDB" id="A0A7T5R4G4"/>
<dbReference type="UniPathway" id="UPA00128">
    <property type="reaction ID" value="UER00191"/>
</dbReference>
<dbReference type="Gene3D" id="3.90.25.10">
    <property type="entry name" value="UDP-galactose 4-epimerase, domain 1"/>
    <property type="match status" value="1"/>
</dbReference>
<feature type="site" description="Important for catalytic activity" evidence="5">
    <location>
        <position position="108"/>
    </location>
</feature>
<dbReference type="PANTHER" id="PTHR43238">
    <property type="entry name" value="GDP-L-FUCOSE SYNTHASE"/>
    <property type="match status" value="1"/>
</dbReference>
<feature type="binding site" evidence="5">
    <location>
        <position position="268"/>
    </location>
    <ligand>
        <name>substrate</name>
    </ligand>
</feature>
<sequence>MRNKRIWVAGHQGLVGQALVRALPATGASVLTVPRFALDMREQQAVRHWLRQNNPDVAIIAAATVGGIGDNQARPADFIYDNMMIAANIMHESAHIGLEKLLFLGSSCIYPRDAMQPIGPESLLSGPLEPSNEAYAVAKIAGIKMAQSYARQYGCRFISAMPCNLYGPGDRFDMKRSHVIPALMMKMDVARRQRQSALEVWGTGTPLREFLHVDDLAAALILLLQTHEGTEPVNVGSGQEISIADLATLIAEITGYEGDIRFSPAYPDGTPRKILDSAVMRGLGWRPEIDLRRGLMQTYDWFLQNKASAAEDHYVA</sequence>
<dbReference type="GO" id="GO:0070401">
    <property type="term" value="F:NADP+ binding"/>
    <property type="evidence" value="ECO:0007669"/>
    <property type="project" value="UniProtKB-UniRule"/>
</dbReference>
<feature type="binding site" evidence="5">
    <location>
        <position position="208"/>
    </location>
    <ligand>
        <name>substrate</name>
    </ligand>
</feature>
<dbReference type="EMBL" id="CP066681">
    <property type="protein sequence ID" value="QQG37357.1"/>
    <property type="molecule type" value="Genomic_DNA"/>
</dbReference>
<feature type="active site" description="Proton donor/acceptor" evidence="5">
    <location>
        <position position="135"/>
    </location>
</feature>
<name>A0A7T5R4G4_9BACT</name>
<dbReference type="InterPro" id="IPR036291">
    <property type="entry name" value="NAD(P)-bd_dom_sf"/>
</dbReference>
<feature type="binding site" evidence="5">
    <location>
        <position position="201"/>
    </location>
    <ligand>
        <name>substrate</name>
    </ligand>
</feature>
<dbReference type="GO" id="GO:0050577">
    <property type="term" value="F:GDP-L-fucose synthase activity"/>
    <property type="evidence" value="ECO:0007669"/>
    <property type="project" value="UniProtKB-UniRule"/>
</dbReference>
<comment type="pathway">
    <text evidence="5">Nucleotide-sugar biosynthesis; GDP-L-fucose biosynthesis via de novo pathway; GDP-L-fucose from GDP-alpha-D-mannose: step 2/2.</text>
</comment>
<feature type="binding site" evidence="5">
    <location>
        <position position="186"/>
    </location>
    <ligand>
        <name>substrate</name>
    </ligand>
</feature>
<proteinExistence type="inferred from homology"/>
<dbReference type="SUPFAM" id="SSF51735">
    <property type="entry name" value="NAD(P)-binding Rossmann-fold domains"/>
    <property type="match status" value="1"/>
</dbReference>
<dbReference type="CDD" id="cd05239">
    <property type="entry name" value="GDP_FS_SDR_e"/>
    <property type="match status" value="1"/>
</dbReference>
<feature type="binding site" evidence="5">
    <location>
        <position position="178"/>
    </location>
    <ligand>
        <name>NADP(+)</name>
        <dbReference type="ChEBI" id="CHEBI:58349"/>
    </ligand>
</feature>
<dbReference type="Pfam" id="PF01370">
    <property type="entry name" value="Epimerase"/>
    <property type="match status" value="1"/>
</dbReference>
<feature type="binding site" evidence="5">
    <location>
        <begin position="162"/>
        <end position="165"/>
    </location>
    <ligand>
        <name>NADP(+)</name>
        <dbReference type="ChEBI" id="CHEBI:58349"/>
    </ligand>
</feature>
<feature type="binding site" evidence="5">
    <location>
        <position position="139"/>
    </location>
    <ligand>
        <name>NADP(+)</name>
        <dbReference type="ChEBI" id="CHEBI:58349"/>
    </ligand>
</feature>
<dbReference type="EC" id="1.1.1.271" evidence="5"/>
<dbReference type="InterPro" id="IPR028614">
    <property type="entry name" value="GDP_fucose/colitose_synth"/>
</dbReference>
<evidence type="ECO:0000256" key="4">
    <source>
        <dbReference type="ARBA" id="ARBA00023235"/>
    </source>
</evidence>
<comment type="function">
    <text evidence="5">Catalyzes the two-step NADP-dependent conversion of GDP-4-dehydro-6-deoxy-D-mannose to GDP-fucose, involving an epimerase and a reductase reaction.</text>
</comment>
<comment type="similarity">
    <text evidence="1 5">Belongs to the NAD(P)-dependent epimerase/dehydratase family. Fucose synthase subfamily.</text>
</comment>
<evidence type="ECO:0000256" key="5">
    <source>
        <dbReference type="HAMAP-Rule" id="MF_00956"/>
    </source>
</evidence>
<dbReference type="Gene3D" id="3.40.50.720">
    <property type="entry name" value="NAD(P)-binding Rossmann-like Domain"/>
    <property type="match status" value="1"/>
</dbReference>
<evidence type="ECO:0000313" key="7">
    <source>
        <dbReference type="EMBL" id="QQG37357.1"/>
    </source>
</evidence>
<dbReference type="InterPro" id="IPR001509">
    <property type="entry name" value="Epimerase_deHydtase"/>
</dbReference>
<keyword evidence="3 5" id="KW-0560">Oxidoreductase</keyword>
<dbReference type="HAMAP" id="MF_00956">
    <property type="entry name" value="GDP_fucose_synth"/>
    <property type="match status" value="1"/>
</dbReference>
<feature type="domain" description="NAD-dependent epimerase/dehydratase" evidence="6">
    <location>
        <begin position="6"/>
        <end position="236"/>
    </location>
</feature>
<dbReference type="GO" id="GO:0016853">
    <property type="term" value="F:isomerase activity"/>
    <property type="evidence" value="ECO:0007669"/>
    <property type="project" value="UniProtKB-KW"/>
</dbReference>
<keyword evidence="2 5" id="KW-0521">NADP</keyword>
<evidence type="ECO:0000256" key="2">
    <source>
        <dbReference type="ARBA" id="ARBA00022857"/>
    </source>
</evidence>
<evidence type="ECO:0000259" key="6">
    <source>
        <dbReference type="Pfam" id="PF01370"/>
    </source>
</evidence>
<dbReference type="Proteomes" id="UP000595362">
    <property type="component" value="Chromosome"/>
</dbReference>
<dbReference type="GO" id="GO:0042351">
    <property type="term" value="P:'de novo' GDP-L-fucose biosynthetic process"/>
    <property type="evidence" value="ECO:0007669"/>
    <property type="project" value="UniProtKB-UniRule"/>
</dbReference>
<feature type="site" description="Important for catalytic activity" evidence="5">
    <location>
        <position position="106"/>
    </location>
</feature>
<evidence type="ECO:0000256" key="1">
    <source>
        <dbReference type="ARBA" id="ARBA00005959"/>
    </source>
</evidence>
<feature type="binding site" evidence="5">
    <location>
        <begin position="10"/>
        <end position="16"/>
    </location>
    <ligand>
        <name>NADP(+)</name>
        <dbReference type="ChEBI" id="CHEBI:58349"/>
    </ligand>
</feature>
<reference evidence="7 8" key="1">
    <citation type="submission" date="2020-07" db="EMBL/GenBank/DDBJ databases">
        <title>Huge and variable diversity of episymbiotic CPR bacteria and DPANN archaea in groundwater ecosystems.</title>
        <authorList>
            <person name="He C.Y."/>
            <person name="Keren R."/>
            <person name="Whittaker M."/>
            <person name="Farag I.F."/>
            <person name="Doudna J."/>
            <person name="Cate J.H.D."/>
            <person name="Banfield J.F."/>
        </authorList>
    </citation>
    <scope>NUCLEOTIDE SEQUENCE [LARGE SCALE GENOMIC DNA]</scope>
    <source>
        <strain evidence="7">NC_groundwater_70_Ag_B-0.1um_54_66</strain>
    </source>
</reference>
<dbReference type="PANTHER" id="PTHR43238:SF1">
    <property type="entry name" value="GDP-L-FUCOSE SYNTHASE"/>
    <property type="match status" value="1"/>
</dbReference>
<protein>
    <recommendedName>
        <fullName evidence="5">GDP-L-fucose synthase</fullName>
        <ecNumber evidence="5">1.1.1.271</ecNumber>
    </recommendedName>
    <alternativeName>
        <fullName evidence="5">GDP-4-keto-6-deoxy-D-mannose-3,5-epimerase-4-reductase</fullName>
    </alternativeName>
</protein>
<evidence type="ECO:0000313" key="8">
    <source>
        <dbReference type="Proteomes" id="UP000595362"/>
    </source>
</evidence>
<accession>A0A7T5R4G4</accession>
<keyword evidence="5" id="KW-0511">Multifunctional enzyme</keyword>